<organism evidence="8 9">
    <name type="scientific">Streptacidiphilus jiangxiensis</name>
    <dbReference type="NCBI Taxonomy" id="235985"/>
    <lineage>
        <taxon>Bacteria</taxon>
        <taxon>Bacillati</taxon>
        <taxon>Actinomycetota</taxon>
        <taxon>Actinomycetes</taxon>
        <taxon>Kitasatosporales</taxon>
        <taxon>Streptomycetaceae</taxon>
        <taxon>Streptacidiphilus</taxon>
    </lineage>
</organism>
<dbReference type="PANTHER" id="PTHR33508:SF1">
    <property type="entry name" value="UPF0056 MEMBRANE PROTEIN YHCE"/>
    <property type="match status" value="1"/>
</dbReference>
<keyword evidence="5 7" id="KW-1133">Transmembrane helix</keyword>
<dbReference type="InterPro" id="IPR002771">
    <property type="entry name" value="Multi_antbiot-R_MarC"/>
</dbReference>
<dbReference type="OrthoDB" id="3869309at2"/>
<dbReference type="GO" id="GO:0005886">
    <property type="term" value="C:plasma membrane"/>
    <property type="evidence" value="ECO:0007669"/>
    <property type="project" value="UniProtKB-SubCell"/>
</dbReference>
<feature type="transmembrane region" description="Helical" evidence="7">
    <location>
        <begin position="12"/>
        <end position="33"/>
    </location>
</feature>
<feature type="transmembrane region" description="Helical" evidence="7">
    <location>
        <begin position="45"/>
        <end position="68"/>
    </location>
</feature>
<comment type="similarity">
    <text evidence="2 7">Belongs to the UPF0056 (MarC) family.</text>
</comment>
<accession>A0A1H7MUB7</accession>
<dbReference type="RefSeq" id="WP_042447337.1">
    <property type="nucleotide sequence ID" value="NZ_BBPN01000012.1"/>
</dbReference>
<feature type="transmembrane region" description="Helical" evidence="7">
    <location>
        <begin position="80"/>
        <end position="99"/>
    </location>
</feature>
<evidence type="ECO:0000256" key="6">
    <source>
        <dbReference type="ARBA" id="ARBA00023136"/>
    </source>
</evidence>
<feature type="transmembrane region" description="Helical" evidence="7">
    <location>
        <begin position="151"/>
        <end position="172"/>
    </location>
</feature>
<evidence type="ECO:0000256" key="4">
    <source>
        <dbReference type="ARBA" id="ARBA00022692"/>
    </source>
</evidence>
<dbReference type="PANTHER" id="PTHR33508">
    <property type="entry name" value="UPF0056 MEMBRANE PROTEIN YHCE"/>
    <property type="match status" value="1"/>
</dbReference>
<comment type="subcellular location">
    <subcellularLocation>
        <location evidence="1 7">Cell membrane</location>
        <topology evidence="1 7">Multi-pass membrane protein</topology>
    </subcellularLocation>
</comment>
<evidence type="ECO:0000256" key="5">
    <source>
        <dbReference type="ARBA" id="ARBA00022989"/>
    </source>
</evidence>
<dbReference type="AlphaFoldDB" id="A0A1H7MUB7"/>
<dbReference type="Proteomes" id="UP000183015">
    <property type="component" value="Unassembled WGS sequence"/>
</dbReference>
<protein>
    <recommendedName>
        <fullName evidence="7">UPF0056 membrane protein</fullName>
    </recommendedName>
</protein>
<proteinExistence type="inferred from homology"/>
<evidence type="ECO:0000256" key="7">
    <source>
        <dbReference type="RuleBase" id="RU362048"/>
    </source>
</evidence>
<evidence type="ECO:0000313" key="9">
    <source>
        <dbReference type="Proteomes" id="UP000183015"/>
    </source>
</evidence>
<dbReference type="EMBL" id="FOAZ01000006">
    <property type="protein sequence ID" value="SEL14275.1"/>
    <property type="molecule type" value="Genomic_DNA"/>
</dbReference>
<keyword evidence="4 7" id="KW-0812">Transmembrane</keyword>
<keyword evidence="3" id="KW-1003">Cell membrane</keyword>
<keyword evidence="6 7" id="KW-0472">Membrane</keyword>
<dbReference type="STRING" id="235985.SAMN05414137_10646"/>
<evidence type="ECO:0000256" key="3">
    <source>
        <dbReference type="ARBA" id="ARBA00022475"/>
    </source>
</evidence>
<feature type="transmembrane region" description="Helical" evidence="7">
    <location>
        <begin position="120"/>
        <end position="139"/>
    </location>
</feature>
<evidence type="ECO:0000256" key="1">
    <source>
        <dbReference type="ARBA" id="ARBA00004651"/>
    </source>
</evidence>
<dbReference type="eggNOG" id="COG2095">
    <property type="taxonomic scope" value="Bacteria"/>
</dbReference>
<name>A0A1H7MUB7_STRJI</name>
<keyword evidence="9" id="KW-1185">Reference proteome</keyword>
<evidence type="ECO:0000313" key="8">
    <source>
        <dbReference type="EMBL" id="SEL14275.1"/>
    </source>
</evidence>
<evidence type="ECO:0000256" key="2">
    <source>
        <dbReference type="ARBA" id="ARBA00009784"/>
    </source>
</evidence>
<gene>
    <name evidence="8" type="ORF">SAMN05414137_10646</name>
</gene>
<dbReference type="Pfam" id="PF01914">
    <property type="entry name" value="MarC"/>
    <property type="match status" value="1"/>
</dbReference>
<sequence>MSSLTGPLNVTSTFVTFFAVVGPPKVMLTFAHVARERTALEARRVALLASGASALLGALCAWTAPYVTDFFHISSESLELAGGIIFFLYAVGLVLGMHLGADSPEEADEMHPLVSGFRELLLPYVVSPLAVTAVLVESLSREGWAWRSSVVASFVAVALIDAVCMVATTGLLRKVHTTTLEMCSRLLGLLLAAVGVELFLTGLDRAISAWGQNQH</sequence>
<feature type="transmembrane region" description="Helical" evidence="7">
    <location>
        <begin position="184"/>
        <end position="203"/>
    </location>
</feature>
<reference evidence="9" key="1">
    <citation type="submission" date="2016-10" db="EMBL/GenBank/DDBJ databases">
        <authorList>
            <person name="Varghese N."/>
        </authorList>
    </citation>
    <scope>NUCLEOTIDE SEQUENCE [LARGE SCALE GENOMIC DNA]</scope>
    <source>
        <strain evidence="9">DSM 45096 / BCRC 16803 / CGMCC 4.1857 / CIP 109030 / JCM 12277 / KCTC 19219 / NBRC 100920 / 33214</strain>
    </source>
</reference>